<keyword evidence="2" id="KW-1185">Reference proteome</keyword>
<dbReference type="AlphaFoldDB" id="A0A0J8B4F9"/>
<evidence type="ECO:0000313" key="2">
    <source>
        <dbReference type="Proteomes" id="UP000035740"/>
    </source>
</evidence>
<organism evidence="1 2">
    <name type="scientific">Beta vulgaris subsp. vulgaris</name>
    <name type="common">Beet</name>
    <dbReference type="NCBI Taxonomy" id="3555"/>
    <lineage>
        <taxon>Eukaryota</taxon>
        <taxon>Viridiplantae</taxon>
        <taxon>Streptophyta</taxon>
        <taxon>Embryophyta</taxon>
        <taxon>Tracheophyta</taxon>
        <taxon>Spermatophyta</taxon>
        <taxon>Magnoliopsida</taxon>
        <taxon>eudicotyledons</taxon>
        <taxon>Gunneridae</taxon>
        <taxon>Pentapetalae</taxon>
        <taxon>Caryophyllales</taxon>
        <taxon>Chenopodiaceae</taxon>
        <taxon>Betoideae</taxon>
        <taxon>Beta</taxon>
    </lineage>
</organism>
<reference evidence="1 2" key="1">
    <citation type="journal article" date="2014" name="Nature">
        <title>The genome of the recently domesticated crop plant sugar beet (Beta vulgaris).</title>
        <authorList>
            <person name="Dohm J.C."/>
            <person name="Minoche A.E."/>
            <person name="Holtgrawe D."/>
            <person name="Capella-Gutierrez S."/>
            <person name="Zakrzewski F."/>
            <person name="Tafer H."/>
            <person name="Rupp O."/>
            <person name="Sorensen T.R."/>
            <person name="Stracke R."/>
            <person name="Reinhardt R."/>
            <person name="Goesmann A."/>
            <person name="Kraft T."/>
            <person name="Schulz B."/>
            <person name="Stadler P.F."/>
            <person name="Schmidt T."/>
            <person name="Gabaldon T."/>
            <person name="Lehrach H."/>
            <person name="Weisshaar B."/>
            <person name="Himmelbauer H."/>
        </authorList>
    </citation>
    <scope>NUCLEOTIDE SEQUENCE [LARGE SCALE GENOMIC DNA]</scope>
    <source>
        <tissue evidence="1">Taproot</tissue>
    </source>
</reference>
<proteinExistence type="predicted"/>
<dbReference type="Gene3D" id="1.10.10.60">
    <property type="entry name" value="Homeodomain-like"/>
    <property type="match status" value="1"/>
</dbReference>
<accession>A0A0J8B4F9</accession>
<protein>
    <recommendedName>
        <fullName evidence="3">Myb-like domain-containing protein</fullName>
    </recommendedName>
</protein>
<sequence>MTVDEKGDGGFWSKEQDKAFENAIATHPEDLEDRWENSCRRAWEDHRRGPAPL</sequence>
<dbReference type="OrthoDB" id="118550at2759"/>
<evidence type="ECO:0008006" key="3">
    <source>
        <dbReference type="Google" id="ProtNLM"/>
    </source>
</evidence>
<dbReference type="SUPFAM" id="SSF46689">
    <property type="entry name" value="Homeodomain-like"/>
    <property type="match status" value="1"/>
</dbReference>
<dbReference type="eggNOG" id="KOG0724">
    <property type="taxonomic scope" value="Eukaryota"/>
</dbReference>
<name>A0A0J8B4F9_BETVV</name>
<evidence type="ECO:0000313" key="1">
    <source>
        <dbReference type="EMBL" id="KMS96064.1"/>
    </source>
</evidence>
<dbReference type="Proteomes" id="UP000035740">
    <property type="component" value="Unassembled WGS sequence"/>
</dbReference>
<gene>
    <name evidence="1" type="ORF">BVRB_002250</name>
</gene>
<dbReference type="InterPro" id="IPR009057">
    <property type="entry name" value="Homeodomain-like_sf"/>
</dbReference>
<dbReference type="Gramene" id="KMS96064">
    <property type="protein sequence ID" value="KMS96064"/>
    <property type="gene ID" value="BVRB_002250"/>
</dbReference>
<dbReference type="EMBL" id="KQ090412">
    <property type="protein sequence ID" value="KMS96064.1"/>
    <property type="molecule type" value="Genomic_DNA"/>
</dbReference>